<accession>A0A6N8EB75</accession>
<dbReference type="EMBL" id="WNKT01000004">
    <property type="protein sequence ID" value="MTW20149.1"/>
    <property type="molecule type" value="Genomic_DNA"/>
</dbReference>
<keyword evidence="2" id="KW-1185">Reference proteome</keyword>
<dbReference type="AlphaFoldDB" id="A0A6N8EB75"/>
<dbReference type="PROSITE" id="PS51257">
    <property type="entry name" value="PROKAR_LIPOPROTEIN"/>
    <property type="match status" value="1"/>
</dbReference>
<dbReference type="RefSeq" id="WP_155448728.1">
    <property type="nucleotide sequence ID" value="NZ_WNKT01000004.1"/>
</dbReference>
<proteinExistence type="predicted"/>
<name>A0A6N8EB75_9GAMM</name>
<protein>
    <submittedName>
        <fullName evidence="1">Uncharacterized protein</fullName>
    </submittedName>
</protein>
<sequence>MRMTIVAIILLLVGACVGGVMTLAFGWNIGAASGMVVGTQAGVCLAVETARRQGVMDEAELNALVATSIAHIRAEGESVPLQTEIDWVEDAAGCTKLVEQLDQ</sequence>
<evidence type="ECO:0000313" key="1">
    <source>
        <dbReference type="EMBL" id="MTW20149.1"/>
    </source>
</evidence>
<dbReference type="OrthoDB" id="5770879at2"/>
<organism evidence="1 2">
    <name type="scientific">Allochromatium palmeri</name>
    <dbReference type="NCBI Taxonomy" id="231048"/>
    <lineage>
        <taxon>Bacteria</taxon>
        <taxon>Pseudomonadati</taxon>
        <taxon>Pseudomonadota</taxon>
        <taxon>Gammaproteobacteria</taxon>
        <taxon>Chromatiales</taxon>
        <taxon>Chromatiaceae</taxon>
        <taxon>Allochromatium</taxon>
    </lineage>
</organism>
<gene>
    <name evidence="1" type="ORF">GJ668_03450</name>
</gene>
<evidence type="ECO:0000313" key="2">
    <source>
        <dbReference type="Proteomes" id="UP000434044"/>
    </source>
</evidence>
<reference evidence="1 2" key="1">
    <citation type="submission" date="2019-11" db="EMBL/GenBank/DDBJ databases">
        <title>Whole-genome sequence of the anaerobic purple sulfur bacterium Allochromatium palmeri DSM 15591.</title>
        <authorList>
            <person name="Kyndt J.A."/>
            <person name="Meyer T.E."/>
        </authorList>
    </citation>
    <scope>NUCLEOTIDE SEQUENCE [LARGE SCALE GENOMIC DNA]</scope>
    <source>
        <strain evidence="1 2">DSM 15591</strain>
    </source>
</reference>
<dbReference type="Proteomes" id="UP000434044">
    <property type="component" value="Unassembled WGS sequence"/>
</dbReference>
<comment type="caution">
    <text evidence="1">The sequence shown here is derived from an EMBL/GenBank/DDBJ whole genome shotgun (WGS) entry which is preliminary data.</text>
</comment>